<name>A0ABS5XYJ6_9CYAN</name>
<dbReference type="InterPro" id="IPR036513">
    <property type="entry name" value="STAS_dom_sf"/>
</dbReference>
<dbReference type="EMBL" id="JADOER010000002">
    <property type="protein sequence ID" value="MBT9310712.1"/>
    <property type="molecule type" value="Genomic_DNA"/>
</dbReference>
<dbReference type="PANTHER" id="PTHR33495:SF2">
    <property type="entry name" value="ANTI-SIGMA FACTOR ANTAGONIST TM_1081-RELATED"/>
    <property type="match status" value="1"/>
</dbReference>
<sequence>MDLGVHVIEPEGTLDGTQTNAFREQVDSALQKGTKVLLIDLKEVTFVDSSGLGVLVACLKNARSASCKMYICSINDQIRMLFELTSMDRVFEVFADRAAFEATVLK</sequence>
<comment type="caution">
    <text evidence="4">The sequence shown here is derived from an EMBL/GenBank/DDBJ whole genome shotgun (WGS) entry which is preliminary data.</text>
</comment>
<accession>A0ABS5XYJ6</accession>
<evidence type="ECO:0000313" key="5">
    <source>
        <dbReference type="Proteomes" id="UP001196661"/>
    </source>
</evidence>
<evidence type="ECO:0000259" key="3">
    <source>
        <dbReference type="PROSITE" id="PS50801"/>
    </source>
</evidence>
<evidence type="ECO:0000256" key="1">
    <source>
        <dbReference type="ARBA" id="ARBA00009013"/>
    </source>
</evidence>
<reference evidence="4 5" key="1">
    <citation type="journal article" date="2021" name="Mar. Drugs">
        <title>Genome Reduction and Secondary Metabolism of the Marine Sponge-Associated Cyanobacterium Leptothoe.</title>
        <authorList>
            <person name="Konstantinou D."/>
            <person name="Popin R.V."/>
            <person name="Fewer D.P."/>
            <person name="Sivonen K."/>
            <person name="Gkelis S."/>
        </authorList>
    </citation>
    <scope>NUCLEOTIDE SEQUENCE [LARGE SCALE GENOMIC DNA]</scope>
    <source>
        <strain evidence="4 5">TAU-MAC 1615</strain>
    </source>
</reference>
<dbReference type="SUPFAM" id="SSF52091">
    <property type="entry name" value="SpoIIaa-like"/>
    <property type="match status" value="1"/>
</dbReference>
<protein>
    <recommendedName>
        <fullName evidence="2">Anti-sigma factor antagonist</fullName>
    </recommendedName>
</protein>
<dbReference type="InterPro" id="IPR003658">
    <property type="entry name" value="Anti-sigma_ant"/>
</dbReference>
<dbReference type="NCBIfam" id="TIGR00377">
    <property type="entry name" value="ant_ant_sig"/>
    <property type="match status" value="1"/>
</dbReference>
<dbReference type="CDD" id="cd07043">
    <property type="entry name" value="STAS_anti-anti-sigma_factors"/>
    <property type="match status" value="1"/>
</dbReference>
<organism evidence="4 5">
    <name type="scientific">Leptothoe kymatousa TAU-MAC 1615</name>
    <dbReference type="NCBI Taxonomy" id="2364775"/>
    <lineage>
        <taxon>Bacteria</taxon>
        <taxon>Bacillati</taxon>
        <taxon>Cyanobacteriota</taxon>
        <taxon>Cyanophyceae</taxon>
        <taxon>Nodosilineales</taxon>
        <taxon>Cymatolegaceae</taxon>
        <taxon>Leptothoe</taxon>
        <taxon>Leptothoe kymatousa</taxon>
    </lineage>
</organism>
<dbReference type="Pfam" id="PF01740">
    <property type="entry name" value="STAS"/>
    <property type="match status" value="1"/>
</dbReference>
<evidence type="ECO:0000313" key="4">
    <source>
        <dbReference type="EMBL" id="MBT9310712.1"/>
    </source>
</evidence>
<comment type="similarity">
    <text evidence="1 2">Belongs to the anti-sigma-factor antagonist family.</text>
</comment>
<feature type="domain" description="STAS" evidence="3">
    <location>
        <begin position="1"/>
        <end position="106"/>
    </location>
</feature>
<dbReference type="Proteomes" id="UP001196661">
    <property type="component" value="Unassembled WGS sequence"/>
</dbReference>
<dbReference type="PROSITE" id="PS50801">
    <property type="entry name" value="STAS"/>
    <property type="match status" value="1"/>
</dbReference>
<keyword evidence="5" id="KW-1185">Reference proteome</keyword>
<dbReference type="InterPro" id="IPR002645">
    <property type="entry name" value="STAS_dom"/>
</dbReference>
<proteinExistence type="inferred from homology"/>
<dbReference type="RefSeq" id="WP_215616791.1">
    <property type="nucleotide sequence ID" value="NZ_JADOER010000002.1"/>
</dbReference>
<gene>
    <name evidence="4" type="ORF">IXB28_00705</name>
</gene>
<dbReference type="PANTHER" id="PTHR33495">
    <property type="entry name" value="ANTI-SIGMA FACTOR ANTAGONIST TM_1081-RELATED-RELATED"/>
    <property type="match status" value="1"/>
</dbReference>
<dbReference type="Gene3D" id="3.30.750.24">
    <property type="entry name" value="STAS domain"/>
    <property type="match status" value="1"/>
</dbReference>
<evidence type="ECO:0000256" key="2">
    <source>
        <dbReference type="RuleBase" id="RU003749"/>
    </source>
</evidence>